<dbReference type="Proteomes" id="UP000677082">
    <property type="component" value="Unassembled WGS sequence"/>
</dbReference>
<evidence type="ECO:0000313" key="2">
    <source>
        <dbReference type="Proteomes" id="UP000677082"/>
    </source>
</evidence>
<keyword evidence="2" id="KW-1185">Reference proteome</keyword>
<evidence type="ECO:0000313" key="1">
    <source>
        <dbReference type="EMBL" id="GIM89358.1"/>
    </source>
</evidence>
<accession>A0A919W3R7</accession>
<gene>
    <name evidence="1" type="ORF">Ato02nite_011510</name>
</gene>
<comment type="caution">
    <text evidence="1">The sequence shown here is derived from an EMBL/GenBank/DDBJ whole genome shotgun (WGS) entry which is preliminary data.</text>
</comment>
<proteinExistence type="predicted"/>
<evidence type="ECO:0008006" key="3">
    <source>
        <dbReference type="Google" id="ProtNLM"/>
    </source>
</evidence>
<dbReference type="Pfam" id="PF05930">
    <property type="entry name" value="Phage_AlpA"/>
    <property type="match status" value="1"/>
</dbReference>
<dbReference type="InterPro" id="IPR010260">
    <property type="entry name" value="AlpA"/>
</dbReference>
<organism evidence="1 2">
    <name type="scientific">Paractinoplanes toevensis</name>
    <dbReference type="NCBI Taxonomy" id="571911"/>
    <lineage>
        <taxon>Bacteria</taxon>
        <taxon>Bacillati</taxon>
        <taxon>Actinomycetota</taxon>
        <taxon>Actinomycetes</taxon>
        <taxon>Micromonosporales</taxon>
        <taxon>Micromonosporaceae</taxon>
        <taxon>Paractinoplanes</taxon>
    </lineage>
</organism>
<sequence>MCMEELMRLAGAHEVKQLLGVSRQRVYQLAARSDFPKPVAALAQGKVWLLGDIEQWLAERQLLFGKGRGKSFDQEVRDLSADYSKAGA</sequence>
<protein>
    <recommendedName>
        <fullName evidence="3">DNA-binding protein</fullName>
    </recommendedName>
</protein>
<dbReference type="EMBL" id="BOQN01000014">
    <property type="protein sequence ID" value="GIM89358.1"/>
    <property type="molecule type" value="Genomic_DNA"/>
</dbReference>
<dbReference type="AlphaFoldDB" id="A0A919W3R7"/>
<reference evidence="1 2" key="1">
    <citation type="submission" date="2021-03" db="EMBL/GenBank/DDBJ databases">
        <title>Whole genome shotgun sequence of Actinoplanes toevensis NBRC 105298.</title>
        <authorList>
            <person name="Komaki H."/>
            <person name="Tamura T."/>
        </authorList>
    </citation>
    <scope>NUCLEOTIDE SEQUENCE [LARGE SCALE GENOMIC DNA]</scope>
    <source>
        <strain evidence="1 2">NBRC 105298</strain>
    </source>
</reference>
<name>A0A919W3R7_9ACTN</name>
<dbReference type="Gene3D" id="1.10.238.160">
    <property type="match status" value="1"/>
</dbReference>